<comment type="similarity">
    <text evidence="1 6">Belongs to the DTD family.</text>
</comment>
<dbReference type="InterPro" id="IPR003732">
    <property type="entry name" value="Daa-tRNA_deacyls_DTD"/>
</dbReference>
<gene>
    <name evidence="8" type="ORF">JAAARDRAFT_32221</name>
</gene>
<protein>
    <recommendedName>
        <fullName evidence="3 6">D-aminoacyl-tRNA deacylase</fullName>
        <ecNumber evidence="2 6">3.1.1.96</ecNumber>
    </recommendedName>
</protein>
<organism evidence="8 9">
    <name type="scientific">Jaapia argillacea MUCL 33604</name>
    <dbReference type="NCBI Taxonomy" id="933084"/>
    <lineage>
        <taxon>Eukaryota</taxon>
        <taxon>Fungi</taxon>
        <taxon>Dikarya</taxon>
        <taxon>Basidiomycota</taxon>
        <taxon>Agaricomycotina</taxon>
        <taxon>Agaricomycetes</taxon>
        <taxon>Agaricomycetidae</taxon>
        <taxon>Jaapiales</taxon>
        <taxon>Jaapiaceae</taxon>
        <taxon>Jaapia</taxon>
    </lineage>
</organism>
<evidence type="ECO:0000256" key="5">
    <source>
        <dbReference type="ARBA" id="ARBA00048018"/>
    </source>
</evidence>
<keyword evidence="6" id="KW-0378">Hydrolase</keyword>
<dbReference type="EC" id="3.1.1.96" evidence="2 6"/>
<dbReference type="FunFam" id="3.50.80.10:FF:000001">
    <property type="entry name" value="D-aminoacyl-tRNA deacylase"/>
    <property type="match status" value="1"/>
</dbReference>
<comment type="catalytic activity">
    <reaction evidence="4">
        <text>glycyl-tRNA(Ala) + H2O = tRNA(Ala) + glycine + H(+)</text>
        <dbReference type="Rhea" id="RHEA:53744"/>
        <dbReference type="Rhea" id="RHEA-COMP:9657"/>
        <dbReference type="Rhea" id="RHEA-COMP:13640"/>
        <dbReference type="ChEBI" id="CHEBI:15377"/>
        <dbReference type="ChEBI" id="CHEBI:15378"/>
        <dbReference type="ChEBI" id="CHEBI:57305"/>
        <dbReference type="ChEBI" id="CHEBI:78442"/>
        <dbReference type="ChEBI" id="CHEBI:78522"/>
        <dbReference type="EC" id="3.1.1.96"/>
    </reaction>
</comment>
<dbReference type="HOGENOM" id="CLU_076901_0_4_1"/>
<dbReference type="PANTHER" id="PTHR10472:SF5">
    <property type="entry name" value="D-AMINOACYL-TRNA DEACYLASE 1"/>
    <property type="match status" value="1"/>
</dbReference>
<evidence type="ECO:0000256" key="3">
    <source>
        <dbReference type="ARBA" id="ARBA00020007"/>
    </source>
</evidence>
<proteinExistence type="inferred from homology"/>
<dbReference type="CDD" id="cd00563">
    <property type="entry name" value="Dtyr_deacylase"/>
    <property type="match status" value="1"/>
</dbReference>
<dbReference type="Proteomes" id="UP000027265">
    <property type="component" value="Unassembled WGS sequence"/>
</dbReference>
<dbReference type="GO" id="GO:0000049">
    <property type="term" value="F:tRNA binding"/>
    <property type="evidence" value="ECO:0007669"/>
    <property type="project" value="UniProtKB-KW"/>
</dbReference>
<evidence type="ECO:0000256" key="6">
    <source>
        <dbReference type="RuleBase" id="RU003470"/>
    </source>
</evidence>
<dbReference type="GO" id="GO:0106026">
    <property type="term" value="F:Gly-tRNA(Ala) deacylase activity"/>
    <property type="evidence" value="ECO:0007669"/>
    <property type="project" value="RHEA"/>
</dbReference>
<name>A0A067QF29_9AGAM</name>
<dbReference type="AlphaFoldDB" id="A0A067QF29"/>
<keyword evidence="9" id="KW-1185">Reference proteome</keyword>
<keyword evidence="6" id="KW-0694">RNA-binding</keyword>
<evidence type="ECO:0000256" key="1">
    <source>
        <dbReference type="ARBA" id="ARBA00009673"/>
    </source>
</evidence>
<dbReference type="Gene3D" id="3.50.80.10">
    <property type="entry name" value="D-tyrosyl-tRNA(Tyr) deacylase"/>
    <property type="match status" value="1"/>
</dbReference>
<dbReference type="Pfam" id="PF02580">
    <property type="entry name" value="Tyr_Deacylase"/>
    <property type="match status" value="1"/>
</dbReference>
<reference evidence="9" key="1">
    <citation type="journal article" date="2014" name="Proc. Natl. Acad. Sci. U.S.A.">
        <title>Extensive sampling of basidiomycete genomes demonstrates inadequacy of the white-rot/brown-rot paradigm for wood decay fungi.</title>
        <authorList>
            <person name="Riley R."/>
            <person name="Salamov A.A."/>
            <person name="Brown D.W."/>
            <person name="Nagy L.G."/>
            <person name="Floudas D."/>
            <person name="Held B.W."/>
            <person name="Levasseur A."/>
            <person name="Lombard V."/>
            <person name="Morin E."/>
            <person name="Otillar R."/>
            <person name="Lindquist E.A."/>
            <person name="Sun H."/>
            <person name="LaButti K.M."/>
            <person name="Schmutz J."/>
            <person name="Jabbour D."/>
            <person name="Luo H."/>
            <person name="Baker S.E."/>
            <person name="Pisabarro A.G."/>
            <person name="Walton J.D."/>
            <person name="Blanchette R.A."/>
            <person name="Henrissat B."/>
            <person name="Martin F."/>
            <person name="Cullen D."/>
            <person name="Hibbett D.S."/>
            <person name="Grigoriev I.V."/>
        </authorList>
    </citation>
    <scope>NUCLEOTIDE SEQUENCE [LARGE SCALE GENOMIC DNA]</scope>
    <source>
        <strain evidence="9">MUCL 33604</strain>
    </source>
</reference>
<dbReference type="InterPro" id="IPR023509">
    <property type="entry name" value="DTD-like_sf"/>
</dbReference>
<sequence length="205" mass="21856">MRAVIQRVSSASVTVDNQVVSSISRGLMVLVGIGTDDTLNDVEVLSKKILSLRVFDAGGSMWKASVKDIDGDLLCVSQFTLLANTTKGNKPDFHRGMSTDPGREMYANFLEKLRQSYKPDKIKDGVFGAMMSVSLTNEGPVTFTLDSRKFEYVDQSPGGSGSGTNTPKGKNKNNLKSGTSTPKVVAEGGKQESVVAVEEGDGLLG</sequence>
<dbReference type="PANTHER" id="PTHR10472">
    <property type="entry name" value="D-TYROSYL-TRNA TYR DEACYLASE"/>
    <property type="match status" value="1"/>
</dbReference>
<dbReference type="NCBIfam" id="TIGR00256">
    <property type="entry name" value="D-aminoacyl-tRNA deacylase"/>
    <property type="match status" value="1"/>
</dbReference>
<evidence type="ECO:0000256" key="7">
    <source>
        <dbReference type="SAM" id="MobiDB-lite"/>
    </source>
</evidence>
<keyword evidence="6" id="KW-0820">tRNA-binding</keyword>
<feature type="region of interest" description="Disordered" evidence="7">
    <location>
        <begin position="154"/>
        <end position="205"/>
    </location>
</feature>
<dbReference type="InParanoid" id="A0A067QF29"/>
<dbReference type="SUPFAM" id="SSF69500">
    <property type="entry name" value="DTD-like"/>
    <property type="match status" value="1"/>
</dbReference>
<dbReference type="GO" id="GO:0051500">
    <property type="term" value="F:D-tyrosyl-tRNA(Tyr) deacylase activity"/>
    <property type="evidence" value="ECO:0007669"/>
    <property type="project" value="TreeGrafter"/>
</dbReference>
<keyword evidence="6" id="KW-0963">Cytoplasm</keyword>
<comment type="catalytic activity">
    <reaction evidence="5">
        <text>a D-aminoacyl-tRNA + H2O = a tRNA + a D-alpha-amino acid + H(+)</text>
        <dbReference type="Rhea" id="RHEA:13953"/>
        <dbReference type="Rhea" id="RHEA-COMP:10123"/>
        <dbReference type="Rhea" id="RHEA-COMP:10124"/>
        <dbReference type="ChEBI" id="CHEBI:15377"/>
        <dbReference type="ChEBI" id="CHEBI:15378"/>
        <dbReference type="ChEBI" id="CHEBI:59871"/>
        <dbReference type="ChEBI" id="CHEBI:78442"/>
        <dbReference type="ChEBI" id="CHEBI:79333"/>
        <dbReference type="EC" id="3.1.1.96"/>
    </reaction>
</comment>
<feature type="compositionally biased region" description="Low complexity" evidence="7">
    <location>
        <begin position="163"/>
        <end position="176"/>
    </location>
</feature>
<evidence type="ECO:0000256" key="2">
    <source>
        <dbReference type="ARBA" id="ARBA00013056"/>
    </source>
</evidence>
<dbReference type="STRING" id="933084.A0A067QF29"/>
<dbReference type="EMBL" id="KL197713">
    <property type="protein sequence ID" value="KDQ61221.1"/>
    <property type="molecule type" value="Genomic_DNA"/>
</dbReference>
<comment type="subcellular location">
    <subcellularLocation>
        <location evidence="6">Cytoplasm</location>
    </subcellularLocation>
</comment>
<dbReference type="OrthoDB" id="275783at2759"/>
<evidence type="ECO:0000256" key="4">
    <source>
        <dbReference type="ARBA" id="ARBA00047676"/>
    </source>
</evidence>
<dbReference type="FunCoup" id="A0A067QF29">
    <property type="interactions" value="344"/>
</dbReference>
<accession>A0A067QF29</accession>
<evidence type="ECO:0000313" key="9">
    <source>
        <dbReference type="Proteomes" id="UP000027265"/>
    </source>
</evidence>
<evidence type="ECO:0000313" key="8">
    <source>
        <dbReference type="EMBL" id="KDQ61221.1"/>
    </source>
</evidence>
<dbReference type="HAMAP" id="MF_00518">
    <property type="entry name" value="Deacylase_Dtd"/>
    <property type="match status" value="1"/>
</dbReference>
<dbReference type="GO" id="GO:0005737">
    <property type="term" value="C:cytoplasm"/>
    <property type="evidence" value="ECO:0007669"/>
    <property type="project" value="UniProtKB-SubCell"/>
</dbReference>